<reference evidence="4" key="1">
    <citation type="journal article" date="2013" name="Environ. Microbiol.">
        <title>Microbiota from the distal guts of lean and obese adolescents exhibit partial functional redundancy besides clear differences in community structure.</title>
        <authorList>
            <person name="Ferrer M."/>
            <person name="Ruiz A."/>
            <person name="Lanza F."/>
            <person name="Haange S.B."/>
            <person name="Oberbach A."/>
            <person name="Till H."/>
            <person name="Bargiela R."/>
            <person name="Campoy C."/>
            <person name="Segura M.T."/>
            <person name="Richter M."/>
            <person name="von Bergen M."/>
            <person name="Seifert J."/>
            <person name="Suarez A."/>
        </authorList>
    </citation>
    <scope>NUCLEOTIDE SEQUENCE</scope>
</reference>
<dbReference type="PANTHER" id="PTHR42734:SF17">
    <property type="entry name" value="METAL TRANSPORT SYSTEM ATP-BINDING PROTEIN TM_0124-RELATED"/>
    <property type="match status" value="1"/>
</dbReference>
<dbReference type="Gene3D" id="3.40.50.300">
    <property type="entry name" value="P-loop containing nucleotide triphosphate hydrolases"/>
    <property type="match status" value="1"/>
</dbReference>
<organism evidence="4">
    <name type="scientific">human gut metagenome</name>
    <dbReference type="NCBI Taxonomy" id="408170"/>
    <lineage>
        <taxon>unclassified sequences</taxon>
        <taxon>metagenomes</taxon>
        <taxon>organismal metagenomes</taxon>
    </lineage>
</organism>
<sequence length="175" mass="19488">MVTMRSKRSIWYIYPDDFLGIIGPNGGGKTTLVKAIVGTIPYRGTITYSPQLFRGKERLIGYMPQQSIFDRSFPISVLEVVMSGLQGQRGFHARYASGDRAKAQELLRTAGIDGIARKPIGEISGGQMQRALLCRAVISDPKLLILDEPANFVDNRFENELYRMLAELHGRVAIV</sequence>
<evidence type="ECO:0000256" key="1">
    <source>
        <dbReference type="ARBA" id="ARBA00005417"/>
    </source>
</evidence>
<dbReference type="GO" id="GO:0005524">
    <property type="term" value="F:ATP binding"/>
    <property type="evidence" value="ECO:0007669"/>
    <property type="project" value="UniProtKB-KW"/>
</dbReference>
<comment type="caution">
    <text evidence="4">The sequence shown here is derived from an EMBL/GenBank/DDBJ whole genome shotgun (WGS) entry which is preliminary data.</text>
</comment>
<dbReference type="Pfam" id="PF00005">
    <property type="entry name" value="ABC_tran"/>
    <property type="match status" value="1"/>
</dbReference>
<dbReference type="EMBL" id="AJWZ01007828">
    <property type="protein sequence ID" value="EKC55822.1"/>
    <property type="molecule type" value="Genomic_DNA"/>
</dbReference>
<comment type="similarity">
    <text evidence="1">Belongs to the ABC transporter superfamily.</text>
</comment>
<dbReference type="SUPFAM" id="SSF52540">
    <property type="entry name" value="P-loop containing nucleoside triphosphate hydrolases"/>
    <property type="match status" value="1"/>
</dbReference>
<dbReference type="PROSITE" id="PS00211">
    <property type="entry name" value="ABC_TRANSPORTER_1"/>
    <property type="match status" value="1"/>
</dbReference>
<dbReference type="InterPro" id="IPR050153">
    <property type="entry name" value="Metal_Ion_Import_ABC"/>
</dbReference>
<dbReference type="InterPro" id="IPR017871">
    <property type="entry name" value="ABC_transporter-like_CS"/>
</dbReference>
<accession>K1S533</accession>
<feature type="domain" description="ABC transporter" evidence="3">
    <location>
        <begin position="11"/>
        <end position="151"/>
    </location>
</feature>
<dbReference type="InterPro" id="IPR003439">
    <property type="entry name" value="ABC_transporter-like_ATP-bd"/>
</dbReference>
<dbReference type="PANTHER" id="PTHR42734">
    <property type="entry name" value="METAL TRANSPORT SYSTEM ATP-BINDING PROTEIN TM_0124-RELATED"/>
    <property type="match status" value="1"/>
</dbReference>
<keyword evidence="4" id="KW-0067">ATP-binding</keyword>
<feature type="non-terminal residue" evidence="4">
    <location>
        <position position="175"/>
    </location>
</feature>
<dbReference type="GO" id="GO:0016887">
    <property type="term" value="F:ATP hydrolysis activity"/>
    <property type="evidence" value="ECO:0007669"/>
    <property type="project" value="InterPro"/>
</dbReference>
<dbReference type="InterPro" id="IPR027417">
    <property type="entry name" value="P-loop_NTPase"/>
</dbReference>
<keyword evidence="2" id="KW-0813">Transport</keyword>
<gene>
    <name evidence="4" type="ORF">OBE_11374</name>
</gene>
<proteinExistence type="inferred from homology"/>
<protein>
    <submittedName>
        <fullName evidence="4">Metal uptake system ABC transporter ATP-binding protein</fullName>
    </submittedName>
</protein>
<evidence type="ECO:0000313" key="4">
    <source>
        <dbReference type="EMBL" id="EKC55822.1"/>
    </source>
</evidence>
<evidence type="ECO:0000259" key="3">
    <source>
        <dbReference type="Pfam" id="PF00005"/>
    </source>
</evidence>
<dbReference type="AlphaFoldDB" id="K1S533"/>
<name>K1S533_9ZZZZ</name>
<evidence type="ECO:0000256" key="2">
    <source>
        <dbReference type="ARBA" id="ARBA00022448"/>
    </source>
</evidence>
<keyword evidence="4" id="KW-0547">Nucleotide-binding</keyword>